<sequence length="181" mass="19774">MGEQNAAAAAFAAVFAAAECVDKETRGGRESVHDHHSRPVHDPSLYAYLDRGEIERSRERERVSEGRLGHKCLPCWWLLRPWGGGWLRCGGGCCDLGVGREGRRTAWLLLVVVVVVAAGLVAAAVIMRWLLLLLAFLQMVALKDGERPSGTATNGEREWGAAAGEREWGAAELIKKEKGEE</sequence>
<keyword evidence="1" id="KW-0812">Transmembrane</keyword>
<evidence type="ECO:0000313" key="3">
    <source>
        <dbReference type="Proteomes" id="UP001372338"/>
    </source>
</evidence>
<feature type="transmembrane region" description="Helical" evidence="1">
    <location>
        <begin position="106"/>
        <end position="137"/>
    </location>
</feature>
<comment type="caution">
    <text evidence="2">The sequence shown here is derived from an EMBL/GenBank/DDBJ whole genome shotgun (WGS) entry which is preliminary data.</text>
</comment>
<name>A0AAN9HSJ0_CROPI</name>
<gene>
    <name evidence="2" type="ORF">RIF29_41290</name>
</gene>
<organism evidence="2 3">
    <name type="scientific">Crotalaria pallida</name>
    <name type="common">Smooth rattlebox</name>
    <name type="synonym">Crotalaria striata</name>
    <dbReference type="NCBI Taxonomy" id="3830"/>
    <lineage>
        <taxon>Eukaryota</taxon>
        <taxon>Viridiplantae</taxon>
        <taxon>Streptophyta</taxon>
        <taxon>Embryophyta</taxon>
        <taxon>Tracheophyta</taxon>
        <taxon>Spermatophyta</taxon>
        <taxon>Magnoliopsida</taxon>
        <taxon>eudicotyledons</taxon>
        <taxon>Gunneridae</taxon>
        <taxon>Pentapetalae</taxon>
        <taxon>rosids</taxon>
        <taxon>fabids</taxon>
        <taxon>Fabales</taxon>
        <taxon>Fabaceae</taxon>
        <taxon>Papilionoideae</taxon>
        <taxon>50 kb inversion clade</taxon>
        <taxon>genistoids sensu lato</taxon>
        <taxon>core genistoids</taxon>
        <taxon>Crotalarieae</taxon>
        <taxon>Crotalaria</taxon>
    </lineage>
</organism>
<dbReference type="EMBL" id="JAYWIO010000008">
    <property type="protein sequence ID" value="KAK7246422.1"/>
    <property type="molecule type" value="Genomic_DNA"/>
</dbReference>
<keyword evidence="1" id="KW-0472">Membrane</keyword>
<keyword evidence="3" id="KW-1185">Reference proteome</keyword>
<dbReference type="AlphaFoldDB" id="A0AAN9HSJ0"/>
<accession>A0AAN9HSJ0</accession>
<dbReference type="Proteomes" id="UP001372338">
    <property type="component" value="Unassembled WGS sequence"/>
</dbReference>
<evidence type="ECO:0000256" key="1">
    <source>
        <dbReference type="SAM" id="Phobius"/>
    </source>
</evidence>
<keyword evidence="1" id="KW-1133">Transmembrane helix</keyword>
<proteinExistence type="predicted"/>
<reference evidence="2 3" key="1">
    <citation type="submission" date="2024-01" db="EMBL/GenBank/DDBJ databases">
        <title>The genomes of 5 underutilized Papilionoideae crops provide insights into root nodulation and disease resistanc.</title>
        <authorList>
            <person name="Yuan L."/>
        </authorList>
    </citation>
    <scope>NUCLEOTIDE SEQUENCE [LARGE SCALE GENOMIC DNA]</scope>
    <source>
        <strain evidence="2">ZHUSHIDOU_FW_LH</strain>
        <tissue evidence="2">Leaf</tissue>
    </source>
</reference>
<evidence type="ECO:0000313" key="2">
    <source>
        <dbReference type="EMBL" id="KAK7246422.1"/>
    </source>
</evidence>
<protein>
    <submittedName>
        <fullName evidence="2">Uncharacterized protein</fullName>
    </submittedName>
</protein>